<dbReference type="RefSeq" id="XP_029645946.1">
    <property type="nucleotide sequence ID" value="XM_029790086.2"/>
</dbReference>
<dbReference type="SUPFAM" id="SSF52540">
    <property type="entry name" value="P-loop containing nucleoside triphosphate hydrolases"/>
    <property type="match status" value="1"/>
</dbReference>
<keyword evidence="3" id="KW-0472">Membrane</keyword>
<dbReference type="CDD" id="cd02022">
    <property type="entry name" value="DPCK"/>
    <property type="match status" value="1"/>
</dbReference>
<keyword evidence="3" id="KW-0812">Transmembrane</keyword>
<dbReference type="PROSITE" id="PS51219">
    <property type="entry name" value="DPCK"/>
    <property type="match status" value="1"/>
</dbReference>
<dbReference type="PANTHER" id="PTHR10695:SF46">
    <property type="entry name" value="BIFUNCTIONAL COENZYME A SYNTHASE-RELATED"/>
    <property type="match status" value="1"/>
</dbReference>
<dbReference type="AlphaFoldDB" id="A0A6P7T804"/>
<feature type="transmembrane region" description="Helical" evidence="3">
    <location>
        <begin position="95"/>
        <end position="118"/>
    </location>
</feature>
<feature type="transmembrane region" description="Helical" evidence="3">
    <location>
        <begin position="207"/>
        <end position="226"/>
    </location>
</feature>
<proteinExistence type="inferred from homology"/>
<keyword evidence="4" id="KW-1185">Reference proteome</keyword>
<dbReference type="Gene3D" id="3.40.50.300">
    <property type="entry name" value="P-loop containing nucleotide triphosphate hydrolases"/>
    <property type="match status" value="1"/>
</dbReference>
<reference evidence="5" key="1">
    <citation type="submission" date="2025-08" db="UniProtKB">
        <authorList>
            <consortium name="RefSeq"/>
        </authorList>
    </citation>
    <scope>IDENTIFICATION</scope>
</reference>
<dbReference type="PANTHER" id="PTHR10695">
    <property type="entry name" value="DEPHOSPHO-COA KINASE-RELATED"/>
    <property type="match status" value="1"/>
</dbReference>
<evidence type="ECO:0000256" key="1">
    <source>
        <dbReference type="ARBA" id="ARBA00022741"/>
    </source>
</evidence>
<dbReference type="InterPro" id="IPR027417">
    <property type="entry name" value="P-loop_NTPase"/>
</dbReference>
<evidence type="ECO:0000256" key="3">
    <source>
        <dbReference type="SAM" id="Phobius"/>
    </source>
</evidence>
<keyword evidence="5" id="KW-0418">Kinase</keyword>
<dbReference type="Pfam" id="PF01121">
    <property type="entry name" value="CoaE"/>
    <property type="match status" value="1"/>
</dbReference>
<dbReference type="GO" id="GO:0015937">
    <property type="term" value="P:coenzyme A biosynthetic process"/>
    <property type="evidence" value="ECO:0007669"/>
    <property type="project" value="InterPro"/>
</dbReference>
<keyword evidence="1" id="KW-0547">Nucleotide-binding</keyword>
<dbReference type="NCBIfam" id="TIGR00152">
    <property type="entry name" value="dephospho-CoA kinase"/>
    <property type="match status" value="1"/>
</dbReference>
<evidence type="ECO:0000313" key="4">
    <source>
        <dbReference type="Proteomes" id="UP000515154"/>
    </source>
</evidence>
<dbReference type="InterPro" id="IPR001977">
    <property type="entry name" value="Depp_CoAkinase"/>
</dbReference>
<keyword evidence="5" id="KW-0808">Transferase</keyword>
<dbReference type="GO" id="GO:0004140">
    <property type="term" value="F:dephospho-CoA kinase activity"/>
    <property type="evidence" value="ECO:0007669"/>
    <property type="project" value="InterPro"/>
</dbReference>
<organism evidence="4 5">
    <name type="scientific">Octopus sinensis</name>
    <name type="common">East Asian common octopus</name>
    <dbReference type="NCBI Taxonomy" id="2607531"/>
    <lineage>
        <taxon>Eukaryota</taxon>
        <taxon>Metazoa</taxon>
        <taxon>Spiralia</taxon>
        <taxon>Lophotrochozoa</taxon>
        <taxon>Mollusca</taxon>
        <taxon>Cephalopoda</taxon>
        <taxon>Coleoidea</taxon>
        <taxon>Octopodiformes</taxon>
        <taxon>Octopoda</taxon>
        <taxon>Incirrata</taxon>
        <taxon>Octopodidae</taxon>
        <taxon>Octopus</taxon>
    </lineage>
</organism>
<dbReference type="GO" id="GO:0005524">
    <property type="term" value="F:ATP binding"/>
    <property type="evidence" value="ECO:0007669"/>
    <property type="project" value="UniProtKB-KW"/>
</dbReference>
<keyword evidence="3" id="KW-1133">Transmembrane helix</keyword>
<dbReference type="KEGG" id="osn:115219811"/>
<dbReference type="HAMAP" id="MF_00376">
    <property type="entry name" value="Dephospho_CoA_kinase"/>
    <property type="match status" value="1"/>
</dbReference>
<protein>
    <submittedName>
        <fullName evidence="5">Dephospho-CoA kinase domain-containing protein</fullName>
    </submittedName>
</protein>
<accession>A0A6P7T804</accession>
<keyword evidence="2" id="KW-0067">ATP-binding</keyword>
<evidence type="ECO:0000313" key="5">
    <source>
        <dbReference type="RefSeq" id="XP_029645946.1"/>
    </source>
</evidence>
<sequence>MYIVGLTGGIASGKTTVMDMLKNLRCNVIDAEEIANQILKPGGAGWKKIKKYFGPEAFLDNGELNRRYIANLTFSKPEKNQLFIMLIQPLIRSHIMWKVVRLFICGHQFVIINIPLLYESKMMMSYMKYTIVVNCTENQQVERLLKLGEITEMEAMSWIKIQMNLFKKSDLATFIVDNSSSREYTQGQVERIVCLLRASKAQWKSRSIFFLGFVSLSVAAAAVYYTKFK</sequence>
<dbReference type="Proteomes" id="UP000515154">
    <property type="component" value="Linkage group LG15"/>
</dbReference>
<gene>
    <name evidence="5" type="primary">LOC115219811</name>
</gene>
<evidence type="ECO:0000256" key="2">
    <source>
        <dbReference type="ARBA" id="ARBA00022840"/>
    </source>
</evidence>
<name>A0A6P7T804_9MOLL</name>